<comment type="subcellular location">
    <subcellularLocation>
        <location evidence="1 7 8">Nucleus</location>
    </subcellularLocation>
</comment>
<dbReference type="Gene3D" id="1.10.10.60">
    <property type="entry name" value="Homeodomain-like"/>
    <property type="match status" value="1"/>
</dbReference>
<name>A0A6H5IX14_9HYME</name>
<keyword evidence="4 7" id="KW-0238">DNA-binding</keyword>
<reference evidence="12 13" key="1">
    <citation type="submission" date="2020-02" db="EMBL/GenBank/DDBJ databases">
        <authorList>
            <person name="Ferguson B K."/>
        </authorList>
    </citation>
    <scope>NUCLEOTIDE SEQUENCE [LARGE SCALE GENOMIC DNA]</scope>
</reference>
<keyword evidence="6 7" id="KW-0539">Nucleus</keyword>
<dbReference type="PROSITE" id="PS50071">
    <property type="entry name" value="HOMEOBOX_2"/>
    <property type="match status" value="1"/>
</dbReference>
<accession>A0A6H5IX14</accession>
<feature type="compositionally biased region" description="Basic and acidic residues" evidence="9">
    <location>
        <begin position="193"/>
        <end position="209"/>
    </location>
</feature>
<dbReference type="PROSITE" id="PS50803">
    <property type="entry name" value="OAR"/>
    <property type="match status" value="1"/>
</dbReference>
<dbReference type="InterPro" id="IPR017970">
    <property type="entry name" value="Homeobox_CS"/>
</dbReference>
<evidence type="ECO:0000256" key="9">
    <source>
        <dbReference type="SAM" id="MobiDB-lite"/>
    </source>
</evidence>
<evidence type="ECO:0000256" key="3">
    <source>
        <dbReference type="ARBA" id="ARBA00022473"/>
    </source>
</evidence>
<evidence type="ECO:0000256" key="4">
    <source>
        <dbReference type="ARBA" id="ARBA00023125"/>
    </source>
</evidence>
<dbReference type="CDD" id="cd00086">
    <property type="entry name" value="homeodomain"/>
    <property type="match status" value="1"/>
</dbReference>
<dbReference type="SMART" id="SM00389">
    <property type="entry name" value="HOX"/>
    <property type="match status" value="1"/>
</dbReference>
<dbReference type="PANTHER" id="PTHR45882:SF3">
    <property type="entry name" value="PITUITARY HOMEOBOX HOMOLOG PTX1"/>
    <property type="match status" value="1"/>
</dbReference>
<evidence type="ECO:0000256" key="7">
    <source>
        <dbReference type="PROSITE-ProRule" id="PRU00108"/>
    </source>
</evidence>
<feature type="region of interest" description="Disordered" evidence="9">
    <location>
        <begin position="51"/>
        <end position="82"/>
    </location>
</feature>
<dbReference type="AlphaFoldDB" id="A0A6H5IX14"/>
<feature type="DNA-binding region" description="Homeobox" evidence="7">
    <location>
        <begin position="236"/>
        <end position="295"/>
    </location>
</feature>
<dbReference type="GO" id="GO:0009653">
    <property type="term" value="P:anatomical structure morphogenesis"/>
    <property type="evidence" value="ECO:0007669"/>
    <property type="project" value="TreeGrafter"/>
</dbReference>
<dbReference type="Pfam" id="PF00046">
    <property type="entry name" value="Homeodomain"/>
    <property type="match status" value="1"/>
</dbReference>
<feature type="domain" description="OAR" evidence="11">
    <location>
        <begin position="454"/>
        <end position="467"/>
    </location>
</feature>
<dbReference type="EMBL" id="CADCXV010001017">
    <property type="protein sequence ID" value="CAB0040359.1"/>
    <property type="molecule type" value="Genomic_DNA"/>
</dbReference>
<evidence type="ECO:0000259" key="11">
    <source>
        <dbReference type="PROSITE" id="PS50803"/>
    </source>
</evidence>
<feature type="compositionally biased region" description="Basic residues" evidence="9">
    <location>
        <begin position="231"/>
        <end position="241"/>
    </location>
</feature>
<dbReference type="InterPro" id="IPR009057">
    <property type="entry name" value="Homeodomain-like_sf"/>
</dbReference>
<evidence type="ECO:0000256" key="1">
    <source>
        <dbReference type="ARBA" id="ARBA00004123"/>
    </source>
</evidence>
<feature type="region of interest" description="Disordered" evidence="9">
    <location>
        <begin position="148"/>
        <end position="245"/>
    </location>
</feature>
<dbReference type="Proteomes" id="UP000479190">
    <property type="component" value="Unassembled WGS sequence"/>
</dbReference>
<sequence length="540" mass="56298">MERGSGVGAGGTAAGSGLELAGSELCLQDLVSAAPGNAAAAAAAVSSAAAATAAQQQHQHQQQHHLQHTDHAHHQTSHHGSSALEHLHHAVANNHHHHHPHHEHHVTAAATMLHNGSHHQIFHEPLERLKQWAQNDFRDETTSGLARLDSSTHTAGGGGSNPSTPGAAPTTPSGGFSAAAQHRNRNNSIQRPTDIRKGDRPLTEIKHELVTSGGSPSGGGGGSNDDDKDGKKGKRQRRQRTHFTSQQLQELEATFARNRYPDMSTREEIAMWTNLSEARVRVWFKNRRAKWRKRERNAINAAAAAAENFKSNFSTAGLNSFISQPFGDPDLYNNSSYYNWASKVPSPLNSKTFSWPVNALGSHHNPHVTPVNCFGSGSGLSSGHVAGISVSVGQAATSMIPGMTSGLSVAGSPVAASSAACPYAAPTAPHHAYGPPVYSHHRGAAQPDTHVMTNSIASLRLKARQHSTSYSGFNSGAGATSNNNNTSSGSVGGGSISPVSSRASSGGGGLSACQYGLSIGSSGNPHSPSTDASATARAPV</sequence>
<keyword evidence="3" id="KW-0217">Developmental protein</keyword>
<evidence type="ECO:0000259" key="10">
    <source>
        <dbReference type="PROSITE" id="PS50071"/>
    </source>
</evidence>
<organism evidence="12 13">
    <name type="scientific">Trichogramma brassicae</name>
    <dbReference type="NCBI Taxonomy" id="86971"/>
    <lineage>
        <taxon>Eukaryota</taxon>
        <taxon>Metazoa</taxon>
        <taxon>Ecdysozoa</taxon>
        <taxon>Arthropoda</taxon>
        <taxon>Hexapoda</taxon>
        <taxon>Insecta</taxon>
        <taxon>Pterygota</taxon>
        <taxon>Neoptera</taxon>
        <taxon>Endopterygota</taxon>
        <taxon>Hymenoptera</taxon>
        <taxon>Apocrita</taxon>
        <taxon>Proctotrupomorpha</taxon>
        <taxon>Chalcidoidea</taxon>
        <taxon>Trichogrammatidae</taxon>
        <taxon>Trichogramma</taxon>
    </lineage>
</organism>
<dbReference type="PROSITE" id="PS00027">
    <property type="entry name" value="HOMEOBOX_1"/>
    <property type="match status" value="1"/>
</dbReference>
<dbReference type="GO" id="GO:0000981">
    <property type="term" value="F:DNA-binding transcription factor activity, RNA polymerase II-specific"/>
    <property type="evidence" value="ECO:0007669"/>
    <property type="project" value="InterPro"/>
</dbReference>
<dbReference type="InterPro" id="IPR003654">
    <property type="entry name" value="OAR_dom"/>
</dbReference>
<feature type="region of interest" description="Disordered" evidence="9">
    <location>
        <begin position="468"/>
        <end position="540"/>
    </location>
</feature>
<proteinExistence type="inferred from homology"/>
<gene>
    <name evidence="12" type="ORF">TBRA_LOCUS12078</name>
</gene>
<protein>
    <recommendedName>
        <fullName evidence="14">Homeobox domain-containing protein</fullName>
    </recommendedName>
</protein>
<feature type="compositionally biased region" description="Low complexity" evidence="9">
    <location>
        <begin position="51"/>
        <end position="60"/>
    </location>
</feature>
<dbReference type="SUPFAM" id="SSF46689">
    <property type="entry name" value="Homeodomain-like"/>
    <property type="match status" value="1"/>
</dbReference>
<evidence type="ECO:0000256" key="5">
    <source>
        <dbReference type="ARBA" id="ARBA00023155"/>
    </source>
</evidence>
<feature type="compositionally biased region" description="Low complexity" evidence="9">
    <location>
        <begin position="162"/>
        <end position="175"/>
    </location>
</feature>
<feature type="compositionally biased region" description="Polar residues" evidence="9">
    <location>
        <begin position="519"/>
        <end position="533"/>
    </location>
</feature>
<evidence type="ECO:0008006" key="14">
    <source>
        <dbReference type="Google" id="ProtNLM"/>
    </source>
</evidence>
<dbReference type="GO" id="GO:0000978">
    <property type="term" value="F:RNA polymerase II cis-regulatory region sequence-specific DNA binding"/>
    <property type="evidence" value="ECO:0007669"/>
    <property type="project" value="TreeGrafter"/>
</dbReference>
<dbReference type="PANTHER" id="PTHR45882">
    <property type="entry name" value="PITUITARY HOMEOBOX HOMOLOG PTX1"/>
    <property type="match status" value="1"/>
</dbReference>
<evidence type="ECO:0000256" key="8">
    <source>
        <dbReference type="RuleBase" id="RU000682"/>
    </source>
</evidence>
<dbReference type="OrthoDB" id="6159439at2759"/>
<feature type="domain" description="Homeobox" evidence="10">
    <location>
        <begin position="234"/>
        <end position="294"/>
    </location>
</feature>
<dbReference type="Pfam" id="PF03826">
    <property type="entry name" value="OAR"/>
    <property type="match status" value="1"/>
</dbReference>
<evidence type="ECO:0000313" key="12">
    <source>
        <dbReference type="EMBL" id="CAB0040359.1"/>
    </source>
</evidence>
<keyword evidence="13" id="KW-1185">Reference proteome</keyword>
<comment type="similarity">
    <text evidence="2">Belongs to the paired homeobox family. Bicoid subfamily.</text>
</comment>
<dbReference type="InterPro" id="IPR001356">
    <property type="entry name" value="HD"/>
</dbReference>
<evidence type="ECO:0000313" key="13">
    <source>
        <dbReference type="Proteomes" id="UP000479190"/>
    </source>
</evidence>
<feature type="compositionally biased region" description="Low complexity" evidence="9">
    <location>
        <begin position="471"/>
        <end position="489"/>
    </location>
</feature>
<evidence type="ECO:0000256" key="6">
    <source>
        <dbReference type="ARBA" id="ARBA00023242"/>
    </source>
</evidence>
<dbReference type="FunFam" id="1.10.10.60:FF:000031">
    <property type="entry name" value="Homeobox protein"/>
    <property type="match status" value="1"/>
</dbReference>
<evidence type="ECO:0000256" key="2">
    <source>
        <dbReference type="ARBA" id="ARBA00006503"/>
    </source>
</evidence>
<keyword evidence="5 7" id="KW-0371">Homeobox</keyword>
<dbReference type="GO" id="GO:0005634">
    <property type="term" value="C:nucleus"/>
    <property type="evidence" value="ECO:0007669"/>
    <property type="project" value="UniProtKB-SubCell"/>
</dbReference>